<dbReference type="InterPro" id="IPR046864">
    <property type="entry name" value="VasX_N"/>
</dbReference>
<evidence type="ECO:0000256" key="2">
    <source>
        <dbReference type="SAM" id="Phobius"/>
    </source>
</evidence>
<evidence type="ECO:0000259" key="3">
    <source>
        <dbReference type="Pfam" id="PF20249"/>
    </source>
</evidence>
<feature type="transmembrane region" description="Helical" evidence="2">
    <location>
        <begin position="781"/>
        <end position="802"/>
    </location>
</feature>
<organism evidence="4 5">
    <name type="scientific">Achromobacter mucicolens</name>
    <dbReference type="NCBI Taxonomy" id="1389922"/>
    <lineage>
        <taxon>Bacteria</taxon>
        <taxon>Pseudomonadati</taxon>
        <taxon>Pseudomonadota</taxon>
        <taxon>Betaproteobacteria</taxon>
        <taxon>Burkholderiales</taxon>
        <taxon>Alcaligenaceae</taxon>
        <taxon>Achromobacter</taxon>
    </lineage>
</organism>
<feature type="region of interest" description="Disordered" evidence="1">
    <location>
        <begin position="974"/>
        <end position="1000"/>
    </location>
</feature>
<dbReference type="EMBL" id="JAOBZK010000056">
    <property type="protein sequence ID" value="MDH1181430.1"/>
    <property type="molecule type" value="Genomic_DNA"/>
</dbReference>
<name>A0ABD4Z182_9BURK</name>
<evidence type="ECO:0000313" key="4">
    <source>
        <dbReference type="EMBL" id="MDH1181430.1"/>
    </source>
</evidence>
<protein>
    <recommendedName>
        <fullName evidence="3">Toxin VasX N-terminal region domain-containing protein</fullName>
    </recommendedName>
</protein>
<evidence type="ECO:0000313" key="5">
    <source>
        <dbReference type="Proteomes" id="UP001158644"/>
    </source>
</evidence>
<gene>
    <name evidence="4" type="ORF">N5C72_25420</name>
</gene>
<proteinExistence type="predicted"/>
<feature type="transmembrane region" description="Helical" evidence="2">
    <location>
        <begin position="814"/>
        <end position="835"/>
    </location>
</feature>
<reference evidence="4 5" key="1">
    <citation type="submission" date="2022-09" db="EMBL/GenBank/DDBJ databases">
        <title>Intensive care unit water sources are persistently colonized with multi-drug resistant bacteria and are the site of extensive horizontal gene transfer of antibiotic resistance genes.</title>
        <authorList>
            <person name="Diorio-Toth L."/>
        </authorList>
    </citation>
    <scope>NUCLEOTIDE SEQUENCE [LARGE SCALE GENOMIC DNA]</scope>
    <source>
        <strain evidence="4 5">GD03967</strain>
    </source>
</reference>
<dbReference type="Proteomes" id="UP001158644">
    <property type="component" value="Unassembled WGS sequence"/>
</dbReference>
<dbReference type="Pfam" id="PF20249">
    <property type="entry name" value="VasX_N"/>
    <property type="match status" value="1"/>
</dbReference>
<dbReference type="CDD" id="cd20707">
    <property type="entry name" value="MIX_III"/>
    <property type="match status" value="1"/>
</dbReference>
<sequence>MSLSTTLSRTISHAAPIPTDACKACERTGLPILPLRAAYAPAPGQTYRRQPAASNAPATVRMRLDQPRILRQGYLYVLLDEVEWQAYEVTPEGALRQFRPFQVPRDEPSPLSQSCVRRNHDVPASFINIDTEKFSTAWIAIANDPWPESVLNQYLCGKAADGSDPKDRFYKLDLKSARENPGSVGIAMTEDNLGLDSVLEYAAVNAGDFESVHGFYSRNHRLAAMEGHIRTIVQREKLQNGVLALVLPDPIGVVQECNAQRVALFREMQEWRSEPQRRFEFFTSRALLGIKELHDAWASAEAEEEAKAAEAHRLRHNQSLAGMKVGYPQVHIPGEAERIAKVKQAKAKERLEKRYDEAARAKFEKTYLATQADWQTVVDGVGEVYAQEYQSRPFRLAVQNDYSATSWRSTEGFIRMLGLCLAGGPTETVRKDDEELGATQQLWKAQLEDPRSFLFQALLAKDTALLAQLQTALTGNDLGKVYANIKSLIGTEEGKTLMVAPVQQGIGQLLAATANASNALGKRLASETHTLVGHVHSAALLRYAGQPVTQIVVSLKLGEYLSLLNETLQEGIDKFIAHMDENFRKPAADKIRAMVVSGAIAIAVPGNHGKVVELIIWSLESAEALQERLKKLRGTANEGVTKALRAVSVGAATLQTGAVQMVGTLAIGAEEARDLARGAMQKMRTAVVSAAPGGANLLLGLGSLWFQQDSLRKNYATLLNTSESGSAEALAAVWSSSIGVMGASAEVVGVGIQLLRPDLTITVRSSGGAKPIMLGTRVAQYGGAIAAVSGLMDGVQYIFAAVRAGADGDSEAQIYSGLATMAALGSSITGIVGALAPNATLLGPIGVAIALGVLAYIWATQAKKERSSSLELWARSSRWGSPSENRRWTAASDFETAGGALNAAVLGMTAEMEVKTQVVSKRDASFPTDDQADWKRVRIWAGEYIIYQISLPGYEETSSRYHWALTVYRPGDSQGQVIASGENGNPPTETPSPPSIKNSDYFLNTTVPTVSSDEKTKTLIIKGAIALRTIHSVHAVKLEAHFWPDKNDKSGFARLLSQEDKTDNRGWNN</sequence>
<keyword evidence="2" id="KW-0812">Transmembrane</keyword>
<dbReference type="InterPro" id="IPR048126">
    <property type="entry name" value="Toxin_VasX"/>
</dbReference>
<accession>A0ABD4Z182</accession>
<dbReference type="AlphaFoldDB" id="A0ABD4Z182"/>
<keyword evidence="2" id="KW-1133">Transmembrane helix</keyword>
<evidence type="ECO:0000256" key="1">
    <source>
        <dbReference type="SAM" id="MobiDB-lite"/>
    </source>
</evidence>
<feature type="domain" description="Toxin VasX N-terminal region" evidence="3">
    <location>
        <begin position="22"/>
        <end position="176"/>
    </location>
</feature>
<feature type="transmembrane region" description="Helical" evidence="2">
    <location>
        <begin position="841"/>
        <end position="859"/>
    </location>
</feature>
<feature type="compositionally biased region" description="Polar residues" evidence="1">
    <location>
        <begin position="974"/>
        <end position="987"/>
    </location>
</feature>
<keyword evidence="2" id="KW-0472">Membrane</keyword>
<dbReference type="NCBIfam" id="NF041559">
    <property type="entry name" value="BTH_I2691_fam"/>
    <property type="match status" value="1"/>
</dbReference>
<dbReference type="RefSeq" id="WP_152383290.1">
    <property type="nucleotide sequence ID" value="NZ_CADIKQ010000030.1"/>
</dbReference>
<comment type="caution">
    <text evidence="4">The sequence shown here is derived from an EMBL/GenBank/DDBJ whole genome shotgun (WGS) entry which is preliminary data.</text>
</comment>